<reference evidence="1" key="1">
    <citation type="journal article" date="2014" name="Front. Microbiol.">
        <title>High frequency of phylogenetically diverse reductive dehalogenase-homologous genes in deep subseafloor sedimentary metagenomes.</title>
        <authorList>
            <person name="Kawai M."/>
            <person name="Futagami T."/>
            <person name="Toyoda A."/>
            <person name="Takaki Y."/>
            <person name="Nishi S."/>
            <person name="Hori S."/>
            <person name="Arai W."/>
            <person name="Tsubouchi T."/>
            <person name="Morono Y."/>
            <person name="Uchiyama I."/>
            <person name="Ito T."/>
            <person name="Fujiyama A."/>
            <person name="Inagaki F."/>
            <person name="Takami H."/>
        </authorList>
    </citation>
    <scope>NUCLEOTIDE SEQUENCE</scope>
    <source>
        <strain evidence="1">Expedition CK06-06</strain>
    </source>
</reference>
<dbReference type="AlphaFoldDB" id="X0XPI7"/>
<proteinExistence type="predicted"/>
<accession>X0XPI7</accession>
<protein>
    <submittedName>
        <fullName evidence="1">Uncharacterized protein</fullName>
    </submittedName>
</protein>
<sequence length="79" mass="8890">MSEFTETIFLHEVPELYTGDKNDIKNMFILDPEKSGIKKGFLLQSAFEVGSTIVEGFILLLPEKSLLDILIANIRSMLS</sequence>
<comment type="caution">
    <text evidence="1">The sequence shown here is derived from an EMBL/GenBank/DDBJ whole genome shotgun (WGS) entry which is preliminary data.</text>
</comment>
<name>X0XPI7_9ZZZZ</name>
<dbReference type="EMBL" id="BARS01045849">
    <property type="protein sequence ID" value="GAG37247.1"/>
    <property type="molecule type" value="Genomic_DNA"/>
</dbReference>
<gene>
    <name evidence="1" type="ORF">S01H1_69098</name>
</gene>
<organism evidence="1">
    <name type="scientific">marine sediment metagenome</name>
    <dbReference type="NCBI Taxonomy" id="412755"/>
    <lineage>
        <taxon>unclassified sequences</taxon>
        <taxon>metagenomes</taxon>
        <taxon>ecological metagenomes</taxon>
    </lineage>
</organism>
<evidence type="ECO:0000313" key="1">
    <source>
        <dbReference type="EMBL" id="GAG37247.1"/>
    </source>
</evidence>